<keyword evidence="2" id="KW-1185">Reference proteome</keyword>
<evidence type="ECO:0000313" key="2">
    <source>
        <dbReference type="Proteomes" id="UP000321638"/>
    </source>
</evidence>
<gene>
    <name evidence="1" type="ORF">FHP25_14680</name>
</gene>
<proteinExistence type="predicted"/>
<sequence length="77" mass="8765">MSDAAFAGSSPWHDEILVEEHPTIIECLEKRAKLFVIDRTEKGYRIVELCDGYYGTTLSQDQFERFIAELQLLAKAG</sequence>
<dbReference type="OrthoDB" id="7869398at2"/>
<protein>
    <submittedName>
        <fullName evidence="1">Uncharacterized protein</fullName>
    </submittedName>
</protein>
<evidence type="ECO:0000313" key="1">
    <source>
        <dbReference type="EMBL" id="TXL75128.1"/>
    </source>
</evidence>
<comment type="caution">
    <text evidence="1">The sequence shown here is derived from an EMBL/GenBank/DDBJ whole genome shotgun (WGS) entry which is preliminary data.</text>
</comment>
<dbReference type="AlphaFoldDB" id="A0A5C8PMF8"/>
<organism evidence="1 2">
    <name type="scientific">Vineibacter terrae</name>
    <dbReference type="NCBI Taxonomy" id="2586908"/>
    <lineage>
        <taxon>Bacteria</taxon>
        <taxon>Pseudomonadati</taxon>
        <taxon>Pseudomonadota</taxon>
        <taxon>Alphaproteobacteria</taxon>
        <taxon>Hyphomicrobiales</taxon>
        <taxon>Vineibacter</taxon>
    </lineage>
</organism>
<reference evidence="1 2" key="1">
    <citation type="submission" date="2019-06" db="EMBL/GenBank/DDBJ databases">
        <title>New taxonomy in bacterial strain CC-CFT640, isolated from vineyard.</title>
        <authorList>
            <person name="Lin S.-Y."/>
            <person name="Tsai C.-F."/>
            <person name="Young C.-C."/>
        </authorList>
    </citation>
    <scope>NUCLEOTIDE SEQUENCE [LARGE SCALE GENOMIC DNA]</scope>
    <source>
        <strain evidence="1 2">CC-CFT640</strain>
    </source>
</reference>
<dbReference type="Proteomes" id="UP000321638">
    <property type="component" value="Unassembled WGS sequence"/>
</dbReference>
<name>A0A5C8PMF8_9HYPH</name>
<accession>A0A5C8PMF8</accession>
<dbReference type="EMBL" id="VDUZ01000015">
    <property type="protein sequence ID" value="TXL75128.1"/>
    <property type="molecule type" value="Genomic_DNA"/>
</dbReference>
<dbReference type="RefSeq" id="WP_147847699.1">
    <property type="nucleotide sequence ID" value="NZ_VDUZ01000015.1"/>
</dbReference>